<comment type="caution">
    <text evidence="5">The sequence shown here is derived from an EMBL/GenBank/DDBJ whole genome shotgun (WGS) entry which is preliminary data.</text>
</comment>
<dbReference type="PANTHER" id="PTHR11851:SF49">
    <property type="entry name" value="MITOCHONDRIAL-PROCESSING PEPTIDASE SUBUNIT ALPHA"/>
    <property type="match status" value="1"/>
</dbReference>
<protein>
    <submittedName>
        <fullName evidence="5">Insulinase family protein</fullName>
    </submittedName>
</protein>
<evidence type="ECO:0000313" key="5">
    <source>
        <dbReference type="EMBL" id="MBC3916652.1"/>
    </source>
</evidence>
<name>A0ABR6ZL86_9BURK</name>
<reference evidence="5 6" key="1">
    <citation type="submission" date="2020-08" db="EMBL/GenBank/DDBJ databases">
        <title>Novel species isolated from subtropical streams in China.</title>
        <authorList>
            <person name="Lu H."/>
        </authorList>
    </citation>
    <scope>NUCLEOTIDE SEQUENCE [LARGE SCALE GENOMIC DNA]</scope>
    <source>
        <strain evidence="5 6">CY18W</strain>
    </source>
</reference>
<feature type="signal peptide" evidence="2">
    <location>
        <begin position="1"/>
        <end position="25"/>
    </location>
</feature>
<sequence length="442" mass="49183">MKWKNLVAAGSLWCGVVGMAGMAQAVTVEQVKTFTLPNGMKFLVLENTTIPNANMYTYWKVGSRNEVAGITGLSHFFEHMMFNGSKKFGPKQFDRTMEANGGANNAYTSNDVTVYQDWFPAVSLPTIFDLESDRIANLSIDPKMVESERGVVLSERSTGLENSNLRALWGEVYASAFRAHPYSVPTIGHESDIKAWTQDDLQKYFNVYYSPNNAVAVIVGDVKADEVKRLAEQYFANVPKRALPPAVRTVEPEQKGERRVFVRKESATAANLMISYKVPATNHPDYYALNVISSILTDGNTSRLYQALVDKRLATQVGSDQGKALDPGLFNFFAVAANKVPAAKVEEALLAEIDRLIKDGISEEELQKVKNQKLLNFYRAQETINGKAAQLGEYEVFFGDYKKLFDAPEAYRKLTVADIKTVAAKYFRKSQRTVGVLAAVEE</sequence>
<dbReference type="InterPro" id="IPR007863">
    <property type="entry name" value="Peptidase_M16_C"/>
</dbReference>
<gene>
    <name evidence="5" type="ORF">H8L32_04065</name>
</gene>
<evidence type="ECO:0000259" key="4">
    <source>
        <dbReference type="Pfam" id="PF05193"/>
    </source>
</evidence>
<accession>A0ABR6ZL86</accession>
<feature type="domain" description="Peptidase M16 N-terminal" evidence="3">
    <location>
        <begin position="45"/>
        <end position="188"/>
    </location>
</feature>
<dbReference type="InterPro" id="IPR050361">
    <property type="entry name" value="MPP/UQCRC_Complex"/>
</dbReference>
<feature type="chain" id="PRO_5045878135" evidence="2">
    <location>
        <begin position="26"/>
        <end position="442"/>
    </location>
</feature>
<proteinExistence type="inferred from homology"/>
<dbReference type="InterPro" id="IPR011249">
    <property type="entry name" value="Metalloenz_LuxS/M16"/>
</dbReference>
<evidence type="ECO:0000259" key="3">
    <source>
        <dbReference type="Pfam" id="PF00675"/>
    </source>
</evidence>
<dbReference type="EMBL" id="JACOGF010000002">
    <property type="protein sequence ID" value="MBC3916652.1"/>
    <property type="molecule type" value="Genomic_DNA"/>
</dbReference>
<evidence type="ECO:0000256" key="1">
    <source>
        <dbReference type="ARBA" id="ARBA00007261"/>
    </source>
</evidence>
<keyword evidence="2" id="KW-0732">Signal</keyword>
<dbReference type="SUPFAM" id="SSF63411">
    <property type="entry name" value="LuxS/MPP-like metallohydrolase"/>
    <property type="match status" value="2"/>
</dbReference>
<evidence type="ECO:0000256" key="2">
    <source>
        <dbReference type="SAM" id="SignalP"/>
    </source>
</evidence>
<feature type="domain" description="Peptidase M16 C-terminal" evidence="4">
    <location>
        <begin position="196"/>
        <end position="372"/>
    </location>
</feature>
<evidence type="ECO:0000313" key="6">
    <source>
        <dbReference type="Proteomes" id="UP000650424"/>
    </source>
</evidence>
<dbReference type="InterPro" id="IPR011765">
    <property type="entry name" value="Pept_M16_N"/>
</dbReference>
<dbReference type="RefSeq" id="WP_186945901.1">
    <property type="nucleotide sequence ID" value="NZ_JACOGF010000002.1"/>
</dbReference>
<dbReference type="Pfam" id="PF00675">
    <property type="entry name" value="Peptidase_M16"/>
    <property type="match status" value="1"/>
</dbReference>
<dbReference type="Pfam" id="PF05193">
    <property type="entry name" value="Peptidase_M16_C"/>
    <property type="match status" value="1"/>
</dbReference>
<dbReference type="Proteomes" id="UP000650424">
    <property type="component" value="Unassembled WGS sequence"/>
</dbReference>
<keyword evidence="6" id="KW-1185">Reference proteome</keyword>
<dbReference type="Gene3D" id="3.30.830.10">
    <property type="entry name" value="Metalloenzyme, LuxS/M16 peptidase-like"/>
    <property type="match status" value="2"/>
</dbReference>
<comment type="similarity">
    <text evidence="1">Belongs to the peptidase M16 family.</text>
</comment>
<organism evidence="5 6">
    <name type="scientific">Undibacterium hunanense</name>
    <dbReference type="NCBI Taxonomy" id="2762292"/>
    <lineage>
        <taxon>Bacteria</taxon>
        <taxon>Pseudomonadati</taxon>
        <taxon>Pseudomonadota</taxon>
        <taxon>Betaproteobacteria</taxon>
        <taxon>Burkholderiales</taxon>
        <taxon>Oxalobacteraceae</taxon>
        <taxon>Undibacterium</taxon>
    </lineage>
</organism>
<dbReference type="PANTHER" id="PTHR11851">
    <property type="entry name" value="METALLOPROTEASE"/>
    <property type="match status" value="1"/>
</dbReference>